<name>A0A0S3PXY2_9BRAD</name>
<feature type="chain" id="PRO_5006615949" evidence="1">
    <location>
        <begin position="23"/>
        <end position="84"/>
    </location>
</feature>
<dbReference type="RefSeq" id="WP_130364551.1">
    <property type="nucleotide sequence ID" value="NZ_AP014946.1"/>
</dbReference>
<reference evidence="2 3" key="1">
    <citation type="submission" date="2015-08" db="EMBL/GenBank/DDBJ databases">
        <title>Investigation of the bacterial diversity of lava forest soil.</title>
        <authorList>
            <person name="Lee J.S."/>
        </authorList>
    </citation>
    <scope>NUCLEOTIDE SEQUENCE [LARGE SCALE GENOMIC DNA]</scope>
    <source>
        <strain evidence="2 3">GJW-30</strain>
    </source>
</reference>
<evidence type="ECO:0000313" key="3">
    <source>
        <dbReference type="Proteomes" id="UP000236884"/>
    </source>
</evidence>
<dbReference type="KEGG" id="vgo:GJW-30_1_03360"/>
<evidence type="ECO:0000256" key="1">
    <source>
        <dbReference type="SAM" id="SignalP"/>
    </source>
</evidence>
<evidence type="ECO:0000313" key="2">
    <source>
        <dbReference type="EMBL" id="BAT60810.1"/>
    </source>
</evidence>
<protein>
    <submittedName>
        <fullName evidence="2">Uncharacterized protein</fullName>
    </submittedName>
</protein>
<gene>
    <name evidence="2" type="ORF">GJW-30_1_03360</name>
</gene>
<organism evidence="2 3">
    <name type="scientific">Variibacter gotjawalensis</name>
    <dbReference type="NCBI Taxonomy" id="1333996"/>
    <lineage>
        <taxon>Bacteria</taxon>
        <taxon>Pseudomonadati</taxon>
        <taxon>Pseudomonadota</taxon>
        <taxon>Alphaproteobacteria</taxon>
        <taxon>Hyphomicrobiales</taxon>
        <taxon>Nitrobacteraceae</taxon>
        <taxon>Variibacter</taxon>
    </lineage>
</organism>
<sequence length="84" mass="9223">MRFHLVAAATAAFLALPLSAGAATLAPTDMSAQSVYVGPGGVRVGPDHRRWESRGARRDRRCRTEVRTVERRGRTVTTRSRVCD</sequence>
<feature type="signal peptide" evidence="1">
    <location>
        <begin position="1"/>
        <end position="22"/>
    </location>
</feature>
<dbReference type="EMBL" id="AP014946">
    <property type="protein sequence ID" value="BAT60810.1"/>
    <property type="molecule type" value="Genomic_DNA"/>
</dbReference>
<proteinExistence type="predicted"/>
<keyword evidence="3" id="KW-1185">Reference proteome</keyword>
<dbReference type="Proteomes" id="UP000236884">
    <property type="component" value="Chromosome"/>
</dbReference>
<dbReference type="AlphaFoldDB" id="A0A0S3PXY2"/>
<accession>A0A0S3PXY2</accession>
<keyword evidence="1" id="KW-0732">Signal</keyword>